<dbReference type="Proteomes" id="UP000315295">
    <property type="component" value="Unassembled WGS sequence"/>
</dbReference>
<name>A0A540M3H3_MALBA</name>
<comment type="caution">
    <text evidence="3">The sequence shown here is derived from an EMBL/GenBank/DDBJ whole genome shotgun (WGS) entry which is preliminary data.</text>
</comment>
<feature type="region of interest" description="Disordered" evidence="1">
    <location>
        <begin position="53"/>
        <end position="73"/>
    </location>
</feature>
<evidence type="ECO:0000256" key="1">
    <source>
        <dbReference type="SAM" id="MobiDB-lite"/>
    </source>
</evidence>
<feature type="domain" description="Trafficking protein particle complex subunit 11" evidence="2">
    <location>
        <begin position="736"/>
        <end position="904"/>
    </location>
</feature>
<evidence type="ECO:0000259" key="2">
    <source>
        <dbReference type="Pfam" id="PF11817"/>
    </source>
</evidence>
<feature type="domain" description="Trafficking protein particle complex subunit 11" evidence="2">
    <location>
        <begin position="266"/>
        <end position="533"/>
    </location>
</feature>
<gene>
    <name evidence="3" type="ORF">C1H46_021053</name>
</gene>
<accession>A0A540M3H3</accession>
<proteinExistence type="predicted"/>
<reference evidence="3 4" key="1">
    <citation type="journal article" date="2019" name="G3 (Bethesda)">
        <title>Sequencing of a Wild Apple (Malus baccata) Genome Unravels the Differences Between Cultivated and Wild Apple Species Regarding Disease Resistance and Cold Tolerance.</title>
        <authorList>
            <person name="Chen X."/>
        </authorList>
    </citation>
    <scope>NUCLEOTIDE SEQUENCE [LARGE SCALE GENOMIC DNA]</scope>
    <source>
        <strain evidence="4">cv. Shandingzi</strain>
        <tissue evidence="3">Leaves</tissue>
    </source>
</reference>
<dbReference type="Pfam" id="PF11817">
    <property type="entry name" value="Foie-gras_1"/>
    <property type="match status" value="2"/>
</dbReference>
<keyword evidence="4" id="KW-1185">Reference proteome</keyword>
<dbReference type="PANTHER" id="PTHR14374:SF0">
    <property type="entry name" value="TRAFFICKING PROTEIN PARTICLE COMPLEX SUBUNIT 11"/>
    <property type="match status" value="1"/>
</dbReference>
<evidence type="ECO:0000313" key="4">
    <source>
        <dbReference type="Proteomes" id="UP000315295"/>
    </source>
</evidence>
<evidence type="ECO:0000313" key="3">
    <source>
        <dbReference type="EMBL" id="TQD93295.1"/>
    </source>
</evidence>
<dbReference type="InterPro" id="IPR021773">
    <property type="entry name" value="TPC11"/>
</dbReference>
<organism evidence="3 4">
    <name type="scientific">Malus baccata</name>
    <name type="common">Siberian crab apple</name>
    <name type="synonym">Pyrus baccata</name>
    <dbReference type="NCBI Taxonomy" id="106549"/>
    <lineage>
        <taxon>Eukaryota</taxon>
        <taxon>Viridiplantae</taxon>
        <taxon>Streptophyta</taxon>
        <taxon>Embryophyta</taxon>
        <taxon>Tracheophyta</taxon>
        <taxon>Spermatophyta</taxon>
        <taxon>Magnoliopsida</taxon>
        <taxon>eudicotyledons</taxon>
        <taxon>Gunneridae</taxon>
        <taxon>Pentapetalae</taxon>
        <taxon>rosids</taxon>
        <taxon>fabids</taxon>
        <taxon>Rosales</taxon>
        <taxon>Rosaceae</taxon>
        <taxon>Amygdaloideae</taxon>
        <taxon>Maleae</taxon>
        <taxon>Malus</taxon>
    </lineage>
</organism>
<dbReference type="EMBL" id="VIEB01000371">
    <property type="protein sequence ID" value="TQD93295.1"/>
    <property type="molecule type" value="Genomic_DNA"/>
</dbReference>
<protein>
    <recommendedName>
        <fullName evidence="2">Trafficking protein particle complex subunit 11 domain-containing protein</fullName>
    </recommendedName>
</protein>
<dbReference type="PANTHER" id="PTHR14374">
    <property type="entry name" value="FOIE GRAS"/>
    <property type="match status" value="1"/>
</dbReference>
<sequence length="1570" mass="174705">MEDYPEEMRSPPVSLVSVVGCPELHTSISAHLHSLSPPINTLAFPDLSKASLILPPKPNPTSTPASDSSAPPPAGIIKRDWLLKHRTKIPAVVAALLSSDRVTGDPAQWLQLCSDLDGLKALLRGRNIKLVVVVVYSNPRDEISEDQMVAVRKRAEVDAKYLLTFYRNPDGSSDGSRFKESLHRLGNVFAELAGLYYRDEGRRVRARIERKSSNPADLNIRYSFKVAVYAEFRRDWVEALRFYEDAYHTLRELIAGASTSVSVIQRLVEIKTIAEQLHFKISTLLLHGGKIVEAVVWFRLHNASYRKLIGAPEAIFLHWEWMGRQFLVFAELLETSSTAIQSISPLPVGTADRPLTEWELQPAHYYQLAAHYLKEKRSSLEFAVSMSEGDIDCSAESVVPSSYLGQFARLIEQGDTFVMQPLTDEEYMRYAISEGKRFQDSFEIIALLKKSCESYNNRKVRRMGSFCGFQMAREYYALGDFSNSKQLFDDIASLYRQEGWVILLWEVLGYLRECSKRQSKVKDFMEYSFEMAALPISADTGIQSFRFEESGPAGPATLQQRETIHKEVFGLVSGELRLASTENGNDLKVSGESPLHLEVDLVSPLRLVLLASVAFHEQIIKPGSSTLVTLSFLSQLPLNFEIDQLEVQFNQSDCNFIIMNGQRPRVADMSDGQLGRRVETSPSLALSTNKWLRLTYNIKSDQSGKLECISVVAKIGPHFTICCRAESPASMDAASSLLSAAHYLKEKRSSLEFAVSMSEGDIDCSAESVVPSSYLGQFARLIEQGDTFVMQPLTDEEYMRYAISEGKRFQDSFEIIALLKKSCESYNNRKVRRMGSFCGFQMAREYYALGDFSNSKQLFDDIASLYRQEGWVILLWEVLGYLRECSKRQSKVKDFMEYSFEMAALPISADTGIQSFRFEESGPAGPATLQQRETIHKEVFGLVSGELRLASTENGNDLKVSGESPLHLEVDLVSPLRLVLLASVAFHEQIIKPGSSTLVTLSFLSQLPLNFEIDQLEVQFNQSDCNFIIMNGQRPRVADMSDGQLGRRVETSPSLALSTNKWLRLTYNIKSDQSGKLECISVVAKIGPHFTICCRAESPASMDELPLWKFEDRVVTYPTKDPALAFSGQKATQVEESDPEVDLSLGSAGPALTGESFIVPVTVTSKGHDVNSGELKINLVDVRGGGLFSPRDTDLSTDSHHVELLGISGPDGGDESQLNTDEIKKIQQSFGLVSVPALKSGDSWSCKLEIKWHRPKPIMLYVSLGYSPDNNENTQKVNVHKSLQIEGKNAIIISHRFMLPFRRYPLLLSRIKPGPDSDLSASMPLNETSVLVVSAKNCSDVPLQLLSLSLEADDNDGTERSCSVKHGGQDLLDPALLVPGEEFKKVYTVTSEMNSSKLRLGNVCLRWRRDSGTAVESGSMASVLTTHRLPDVNIELSPLVVSLECPPYAILGDPFTYFVKIQNQTELLQEAKISLADAQSFVLAGSHNDSIFILPKSEHIVRYKLVPLASGAQQLPRFTLTSVRYSTGFQPSIAASTIFVFPSKPHFKMAAVGDDRMAVGDDRIESVVAE</sequence>
<dbReference type="STRING" id="106549.A0A540M3H3"/>